<evidence type="ECO:0008006" key="4">
    <source>
        <dbReference type="Google" id="ProtNLM"/>
    </source>
</evidence>
<dbReference type="EMBL" id="JACIEN010000003">
    <property type="protein sequence ID" value="MBB4017874.1"/>
    <property type="molecule type" value="Genomic_DNA"/>
</dbReference>
<feature type="chain" id="PRO_5032465205" description="Glycine zipper domain-containing protein" evidence="1">
    <location>
        <begin position="29"/>
        <end position="116"/>
    </location>
</feature>
<feature type="signal peptide" evidence="1">
    <location>
        <begin position="1"/>
        <end position="28"/>
    </location>
</feature>
<protein>
    <recommendedName>
        <fullName evidence="4">Glycine zipper domain-containing protein</fullName>
    </recommendedName>
</protein>
<comment type="caution">
    <text evidence="2">The sequence shown here is derived from an EMBL/GenBank/DDBJ whole genome shotgun (WGS) entry which is preliminary data.</text>
</comment>
<dbReference type="Proteomes" id="UP000577362">
    <property type="component" value="Unassembled WGS sequence"/>
</dbReference>
<evidence type="ECO:0000313" key="2">
    <source>
        <dbReference type="EMBL" id="MBB4017874.1"/>
    </source>
</evidence>
<sequence>MRKTIFAIATAVTLIGLPVAASAQNAQANATAGGAVAGGLTGAGVGFIVGGPVGAAVGAGIGVASGATTGAVSTPPPRRVYVEPAPSTTTYVERRRVYREPATACFEDAYGRVICQ</sequence>
<dbReference type="RefSeq" id="WP_019404429.1">
    <property type="nucleotide sequence ID" value="NZ_JACIEN010000003.1"/>
</dbReference>
<evidence type="ECO:0000256" key="1">
    <source>
        <dbReference type="SAM" id="SignalP"/>
    </source>
</evidence>
<reference evidence="2 3" key="1">
    <citation type="submission" date="2020-08" db="EMBL/GenBank/DDBJ databases">
        <title>Genomic Encyclopedia of Type Strains, Phase IV (KMG-IV): sequencing the most valuable type-strain genomes for metagenomic binning, comparative biology and taxonomic classification.</title>
        <authorList>
            <person name="Goeker M."/>
        </authorList>
    </citation>
    <scope>NUCLEOTIDE SEQUENCE [LARGE SCALE GENOMIC DNA]</scope>
    <source>
        <strain evidence="2 3">DSM 103737</strain>
    </source>
</reference>
<keyword evidence="3" id="KW-1185">Reference proteome</keyword>
<gene>
    <name evidence="2" type="ORF">GGR16_002908</name>
</gene>
<evidence type="ECO:0000313" key="3">
    <source>
        <dbReference type="Proteomes" id="UP000577362"/>
    </source>
</evidence>
<accession>A0A840BXR9</accession>
<organism evidence="2 3">
    <name type="scientific">Chelatococcus caeni</name>
    <dbReference type="NCBI Taxonomy" id="1348468"/>
    <lineage>
        <taxon>Bacteria</taxon>
        <taxon>Pseudomonadati</taxon>
        <taxon>Pseudomonadota</taxon>
        <taxon>Alphaproteobacteria</taxon>
        <taxon>Hyphomicrobiales</taxon>
        <taxon>Chelatococcaceae</taxon>
        <taxon>Chelatococcus</taxon>
    </lineage>
</organism>
<name>A0A840BXR9_9HYPH</name>
<keyword evidence="1" id="KW-0732">Signal</keyword>
<dbReference type="AlphaFoldDB" id="A0A840BXR9"/>
<proteinExistence type="predicted"/>